<accession>A0ABX7SQ29</accession>
<gene>
    <name evidence="3" type="ORF">IFE19_07930</name>
</gene>
<name>A0ABX7SQ29_9CAUL</name>
<evidence type="ECO:0000256" key="2">
    <source>
        <dbReference type="SAM" id="SignalP"/>
    </source>
</evidence>
<evidence type="ECO:0000313" key="3">
    <source>
        <dbReference type="EMBL" id="QTC89241.1"/>
    </source>
</evidence>
<feature type="region of interest" description="Disordered" evidence="1">
    <location>
        <begin position="166"/>
        <end position="187"/>
    </location>
</feature>
<keyword evidence="4" id="KW-1185">Reference proteome</keyword>
<reference evidence="3 4" key="1">
    <citation type="submission" date="2020-09" db="EMBL/GenBank/DDBJ databases">
        <title>Brevundimonas sp. LVF1 isolated from an oligotrophic pond in Goettingen, Germany.</title>
        <authorList>
            <person name="Friedrich I."/>
            <person name="Klassen A."/>
            <person name="Neubauer H."/>
            <person name="Schneider D."/>
            <person name="Hertel R."/>
            <person name="Daniel R."/>
        </authorList>
    </citation>
    <scope>NUCLEOTIDE SEQUENCE [LARGE SCALE GENOMIC DNA]</scope>
    <source>
        <strain evidence="3 4">LVF1</strain>
    </source>
</reference>
<evidence type="ECO:0000313" key="4">
    <source>
        <dbReference type="Proteomes" id="UP000663942"/>
    </source>
</evidence>
<protein>
    <submittedName>
        <fullName evidence="3">Glycine zipper 2TM domain-containing protein</fullName>
    </submittedName>
</protein>
<proteinExistence type="predicted"/>
<feature type="signal peptide" evidence="2">
    <location>
        <begin position="1"/>
        <end position="31"/>
    </location>
</feature>
<evidence type="ECO:0000256" key="1">
    <source>
        <dbReference type="SAM" id="MobiDB-lite"/>
    </source>
</evidence>
<sequence>MIAHLSKKASAAAVAALAVAGSLMVPGVVSAQTYGYGYPPAYNNYGSQGRYNDPCVGDQRSRATTGGVLGATIGAVAGSQLAARGRRTEGSVLGGVLGAAIGAGVGNSSANCDSRYRSNSSYGYNQSYGGTYVPPAYGYDNSGYDRRYDDGYGRDYREYNDGYDRGYAQPVDPGFSPQSQGYGYRSQDDCRLAESRIRLPDGRSETRYVRTCPDQNGRYRVVD</sequence>
<feature type="chain" id="PRO_5046877634" evidence="2">
    <location>
        <begin position="32"/>
        <end position="223"/>
    </location>
</feature>
<dbReference type="EMBL" id="CP062006">
    <property type="protein sequence ID" value="QTC89241.1"/>
    <property type="molecule type" value="Genomic_DNA"/>
</dbReference>
<keyword evidence="2" id="KW-0732">Signal</keyword>
<dbReference type="Proteomes" id="UP000663942">
    <property type="component" value="Chromosome"/>
</dbReference>
<dbReference type="RefSeq" id="WP_207827049.1">
    <property type="nucleotide sequence ID" value="NZ_CP062006.1"/>
</dbReference>
<organism evidence="3 4">
    <name type="scientific">Brevundimonas pondensis</name>
    <dbReference type="NCBI Taxonomy" id="2774189"/>
    <lineage>
        <taxon>Bacteria</taxon>
        <taxon>Pseudomonadati</taxon>
        <taxon>Pseudomonadota</taxon>
        <taxon>Alphaproteobacteria</taxon>
        <taxon>Caulobacterales</taxon>
        <taxon>Caulobacteraceae</taxon>
        <taxon>Brevundimonas</taxon>
    </lineage>
</organism>